<accession>A0A0P7B1B6</accession>
<reference evidence="2 3" key="1">
    <citation type="submission" date="2015-09" db="EMBL/GenBank/DDBJ databases">
        <title>Draft genome of a European isolate of the apple canker pathogen Neonectria ditissima.</title>
        <authorList>
            <person name="Gomez-Cortecero A."/>
            <person name="Harrison R.J."/>
            <person name="Armitage A.D."/>
        </authorList>
    </citation>
    <scope>NUCLEOTIDE SEQUENCE [LARGE SCALE GENOMIC DNA]</scope>
    <source>
        <strain evidence="2 3">R09/05</strain>
    </source>
</reference>
<dbReference type="EMBL" id="LKCW01000323">
    <property type="protein sequence ID" value="KPM34570.1"/>
    <property type="molecule type" value="Genomic_DNA"/>
</dbReference>
<evidence type="ECO:0000256" key="1">
    <source>
        <dbReference type="SAM" id="MobiDB-lite"/>
    </source>
</evidence>
<feature type="region of interest" description="Disordered" evidence="1">
    <location>
        <begin position="97"/>
        <end position="147"/>
    </location>
</feature>
<name>A0A0P7B1B6_9HYPO</name>
<dbReference type="Proteomes" id="UP000050424">
    <property type="component" value="Unassembled WGS sequence"/>
</dbReference>
<keyword evidence="3" id="KW-1185">Reference proteome</keyword>
<dbReference type="AlphaFoldDB" id="A0A0P7B1B6"/>
<evidence type="ECO:0000313" key="2">
    <source>
        <dbReference type="EMBL" id="KPM34570.1"/>
    </source>
</evidence>
<comment type="caution">
    <text evidence="2">The sequence shown here is derived from an EMBL/GenBank/DDBJ whole genome shotgun (WGS) entry which is preliminary data.</text>
</comment>
<gene>
    <name evidence="2" type="ORF">AK830_g12000</name>
</gene>
<evidence type="ECO:0000313" key="3">
    <source>
        <dbReference type="Proteomes" id="UP000050424"/>
    </source>
</evidence>
<sequence>MQFTLPPQTVSLQGESTSRLPQPGRLFAVTAFAQRILPSLKSQPQFQQTCMGPASRQPSTTIADCHVAANLWNAVGCASLVLDILFVSSILNLPIGPLADELPISAPKPKRRSEKLNDGWKPTTPHGTLTKYGIGELDSSRQPSGNR</sequence>
<proteinExistence type="predicted"/>
<protein>
    <submittedName>
        <fullName evidence="2">Uncharacterized protein</fullName>
    </submittedName>
</protein>
<organism evidence="2 3">
    <name type="scientific">Neonectria ditissima</name>
    <dbReference type="NCBI Taxonomy" id="78410"/>
    <lineage>
        <taxon>Eukaryota</taxon>
        <taxon>Fungi</taxon>
        <taxon>Dikarya</taxon>
        <taxon>Ascomycota</taxon>
        <taxon>Pezizomycotina</taxon>
        <taxon>Sordariomycetes</taxon>
        <taxon>Hypocreomycetidae</taxon>
        <taxon>Hypocreales</taxon>
        <taxon>Nectriaceae</taxon>
        <taxon>Neonectria</taxon>
    </lineage>
</organism>